<dbReference type="InterPro" id="IPR027511">
    <property type="entry name" value="ENOPH1_eukaryotes"/>
</dbReference>
<reference evidence="8 9" key="1">
    <citation type="submission" date="2020-04" db="EMBL/GenBank/DDBJ databases">
        <authorList>
            <person name="Laetsch R D."/>
            <person name="Stevens L."/>
            <person name="Kumar S."/>
            <person name="Blaxter L. M."/>
        </authorList>
    </citation>
    <scope>NUCLEOTIDE SEQUENCE [LARGE SCALE GENOMIC DNA]</scope>
</reference>
<dbReference type="SFLD" id="SFLDG01129">
    <property type="entry name" value="C1.5:_HAD__Beta-PGM__Phosphata"/>
    <property type="match status" value="1"/>
</dbReference>
<dbReference type="HAMAP" id="MF_03117">
    <property type="entry name" value="Salvage_MtnC_euk"/>
    <property type="match status" value="1"/>
</dbReference>
<dbReference type="GO" id="GO:0005737">
    <property type="term" value="C:cytoplasm"/>
    <property type="evidence" value="ECO:0007669"/>
    <property type="project" value="UniProtKB-SubCell"/>
</dbReference>
<dbReference type="GO" id="GO:0005634">
    <property type="term" value="C:nucleus"/>
    <property type="evidence" value="ECO:0007669"/>
    <property type="project" value="UniProtKB-SubCell"/>
</dbReference>
<dbReference type="CDD" id="cd01629">
    <property type="entry name" value="HAD_EP"/>
    <property type="match status" value="1"/>
</dbReference>
<feature type="binding site" evidence="6">
    <location>
        <position position="11"/>
    </location>
    <ligand>
        <name>Mg(2+)</name>
        <dbReference type="ChEBI" id="CHEBI:18420"/>
    </ligand>
</feature>
<keyword evidence="7" id="KW-0472">Membrane</keyword>
<dbReference type="AlphaFoldDB" id="A0A8S1E4R5"/>
<dbReference type="NCBIfam" id="TIGR01549">
    <property type="entry name" value="HAD-SF-IA-v1"/>
    <property type="match status" value="1"/>
</dbReference>
<dbReference type="OrthoDB" id="272500at2759"/>
<dbReference type="HAMAP" id="MF_01681">
    <property type="entry name" value="Salvage_MtnC"/>
    <property type="match status" value="1"/>
</dbReference>
<keyword evidence="5 6" id="KW-0486">Methionine biosynthesis</keyword>
<feature type="transmembrane region" description="Helical" evidence="7">
    <location>
        <begin position="320"/>
        <end position="339"/>
    </location>
</feature>
<dbReference type="InterPro" id="IPR023943">
    <property type="entry name" value="Enolase-ppase_E1"/>
</dbReference>
<accession>A0A8S1E4R5</accession>
<comment type="caution">
    <text evidence="8">The sequence shown here is derived from an EMBL/GenBank/DDBJ whole genome shotgun (WGS) entry which is preliminary data.</text>
</comment>
<feature type="binding site" evidence="6">
    <location>
        <position position="199"/>
    </location>
    <ligand>
        <name>Mg(2+)</name>
        <dbReference type="ChEBI" id="CHEBI:18420"/>
    </ligand>
</feature>
<dbReference type="SFLD" id="SFLDS00003">
    <property type="entry name" value="Haloacid_Dehalogenase"/>
    <property type="match status" value="1"/>
</dbReference>
<proteinExistence type="inferred from homology"/>
<comment type="catalytic activity">
    <reaction evidence="6">
        <text>5-methylsulfanyl-2,3-dioxopentyl phosphate + H2O = 1,2-dihydroxy-5-(methylsulfanyl)pent-1-en-3-one + phosphate</text>
        <dbReference type="Rhea" id="RHEA:21700"/>
        <dbReference type="ChEBI" id="CHEBI:15377"/>
        <dbReference type="ChEBI" id="CHEBI:43474"/>
        <dbReference type="ChEBI" id="CHEBI:49252"/>
        <dbReference type="ChEBI" id="CHEBI:58828"/>
        <dbReference type="EC" id="3.1.3.77"/>
    </reaction>
</comment>
<dbReference type="PANTHER" id="PTHR20371">
    <property type="entry name" value="ENOLASE-PHOSPHATASE E1"/>
    <property type="match status" value="1"/>
</dbReference>
<dbReference type="InterPro" id="IPR006439">
    <property type="entry name" value="HAD-SF_hydro_IA"/>
</dbReference>
<dbReference type="EMBL" id="CADEPM010000001">
    <property type="protein sequence ID" value="CAB3398574.1"/>
    <property type="molecule type" value="Genomic_DNA"/>
</dbReference>
<keyword evidence="3 6" id="KW-0378">Hydrolase</keyword>
<keyword evidence="6" id="KW-0539">Nucleus</keyword>
<keyword evidence="2 6" id="KW-0479">Metal-binding</keyword>
<comment type="function">
    <text evidence="6">Bifunctional enzyme that catalyzes the enolization of 2,3-diketo-5-methylthiopentyl-1-phosphate (DK-MTP-1-P) into the intermediate 2-hydroxy-3-keto-5-methylthiopentenyl-1-phosphate (HK-MTPenyl-1-P), which is then dephosphorylated to form the acireductone 1,2-dihydroxy-3-keto-5-methylthiopentene (DHK-MTPene).</text>
</comment>
<comment type="pathway">
    <text evidence="6">Amino-acid biosynthesis; L-methionine biosynthesis via salvage pathway; L-methionine from S-methyl-5-thio-alpha-D-ribose 1-phosphate: step 3/6.</text>
</comment>
<evidence type="ECO:0000313" key="8">
    <source>
        <dbReference type="EMBL" id="CAB3398574.1"/>
    </source>
</evidence>
<dbReference type="FunFam" id="3.40.50.1000:FF:000079">
    <property type="entry name" value="Enolase-phosphatase E1"/>
    <property type="match status" value="1"/>
</dbReference>
<dbReference type="Gene3D" id="1.10.720.60">
    <property type="match status" value="1"/>
</dbReference>
<organism evidence="8 9">
    <name type="scientific">Caenorhabditis bovis</name>
    <dbReference type="NCBI Taxonomy" id="2654633"/>
    <lineage>
        <taxon>Eukaryota</taxon>
        <taxon>Metazoa</taxon>
        <taxon>Ecdysozoa</taxon>
        <taxon>Nematoda</taxon>
        <taxon>Chromadorea</taxon>
        <taxon>Rhabditida</taxon>
        <taxon>Rhabditina</taxon>
        <taxon>Rhabditomorpha</taxon>
        <taxon>Rhabditoidea</taxon>
        <taxon>Rhabditidae</taxon>
        <taxon>Peloderinae</taxon>
        <taxon>Caenorhabditis</taxon>
    </lineage>
</organism>
<feature type="binding site" evidence="6">
    <location>
        <position position="174"/>
    </location>
    <ligand>
        <name>substrate</name>
    </ligand>
</feature>
<evidence type="ECO:0000256" key="5">
    <source>
        <dbReference type="ARBA" id="ARBA00023167"/>
    </source>
</evidence>
<comment type="subunit">
    <text evidence="6">Monomer.</text>
</comment>
<evidence type="ECO:0000256" key="2">
    <source>
        <dbReference type="ARBA" id="ARBA00022723"/>
    </source>
</evidence>
<dbReference type="GO" id="GO:0043874">
    <property type="term" value="F:acireductone synthase activity"/>
    <property type="evidence" value="ECO:0007669"/>
    <property type="project" value="UniProtKB-EC"/>
</dbReference>
<comment type="subcellular location">
    <subcellularLocation>
        <location evidence="6">Cytoplasm</location>
    </subcellularLocation>
    <subcellularLocation>
        <location evidence="6">Nucleus</location>
    </subcellularLocation>
</comment>
<dbReference type="InterPro" id="IPR036412">
    <property type="entry name" value="HAD-like_sf"/>
</dbReference>
<dbReference type="SFLD" id="SFLDF00044">
    <property type="entry name" value="enolase-phosphatase"/>
    <property type="match status" value="1"/>
</dbReference>
<dbReference type="PANTHER" id="PTHR20371:SF1">
    <property type="entry name" value="ENOLASE-PHOSPHATASE E1"/>
    <property type="match status" value="1"/>
</dbReference>
<feature type="binding site" evidence="6">
    <location>
        <position position="9"/>
    </location>
    <ligand>
        <name>Mg(2+)</name>
        <dbReference type="ChEBI" id="CHEBI:18420"/>
    </ligand>
</feature>
<evidence type="ECO:0000256" key="3">
    <source>
        <dbReference type="ARBA" id="ARBA00022801"/>
    </source>
</evidence>
<evidence type="ECO:0000313" key="9">
    <source>
        <dbReference type="Proteomes" id="UP000494206"/>
    </source>
</evidence>
<keyword evidence="4 6" id="KW-0460">Magnesium</keyword>
<feature type="binding site" evidence="6">
    <location>
        <begin position="140"/>
        <end position="141"/>
    </location>
    <ligand>
        <name>substrate</name>
    </ligand>
</feature>
<keyword evidence="7" id="KW-1133">Transmembrane helix</keyword>
<dbReference type="NCBIfam" id="TIGR01691">
    <property type="entry name" value="enolase-ppase"/>
    <property type="match status" value="1"/>
</dbReference>
<dbReference type="Gene3D" id="3.40.50.1000">
    <property type="entry name" value="HAD superfamily/HAD-like"/>
    <property type="match status" value="1"/>
</dbReference>
<dbReference type="SUPFAM" id="SSF56784">
    <property type="entry name" value="HAD-like"/>
    <property type="match status" value="1"/>
</dbReference>
<evidence type="ECO:0000256" key="7">
    <source>
        <dbReference type="SAM" id="Phobius"/>
    </source>
</evidence>
<keyword evidence="7" id="KW-0812">Transmembrane</keyword>
<dbReference type="GO" id="GO:0000287">
    <property type="term" value="F:magnesium ion binding"/>
    <property type="evidence" value="ECO:0007669"/>
    <property type="project" value="UniProtKB-UniRule"/>
</dbReference>
<dbReference type="GO" id="GO:0019509">
    <property type="term" value="P:L-methionine salvage from methylthioadenosine"/>
    <property type="evidence" value="ECO:0007669"/>
    <property type="project" value="UniProtKB-UniRule"/>
</dbReference>
<dbReference type="Proteomes" id="UP000494206">
    <property type="component" value="Unassembled WGS sequence"/>
</dbReference>
<dbReference type="SFLD" id="SFLDG01133">
    <property type="entry name" value="C1.5.4:_Enolase-phosphatase_Li"/>
    <property type="match status" value="1"/>
</dbReference>
<comment type="similarity">
    <text evidence="6">Belongs to the HAD-like hydrolase superfamily. MasA/MtnC family.</text>
</comment>
<keyword evidence="6" id="KW-0963">Cytoplasm</keyword>
<evidence type="ECO:0000256" key="1">
    <source>
        <dbReference type="ARBA" id="ARBA00022605"/>
    </source>
</evidence>
<evidence type="ECO:0000256" key="4">
    <source>
        <dbReference type="ARBA" id="ARBA00022842"/>
    </source>
</evidence>
<keyword evidence="1 6" id="KW-0028">Amino-acid biosynthesis</keyword>
<protein>
    <recommendedName>
        <fullName evidence="6">Enolase-phosphatase E1</fullName>
        <ecNumber evidence="6">3.1.3.77</ecNumber>
    </recommendedName>
    <alternativeName>
        <fullName evidence="6">2,3-diketo-5-methylthio-1-phosphopentane phosphatase</fullName>
    </alternativeName>
</protein>
<dbReference type="InterPro" id="IPR023214">
    <property type="entry name" value="HAD_sf"/>
</dbReference>
<comment type="cofactor">
    <cofactor evidence="6">
        <name>Mg(2+)</name>
        <dbReference type="ChEBI" id="CHEBI:18420"/>
    </cofactor>
    <text evidence="6">Binds 1 Mg(2+) ion per subunit.</text>
</comment>
<name>A0A8S1E4R5_9PELO</name>
<dbReference type="Pfam" id="PF00702">
    <property type="entry name" value="Hydrolase"/>
    <property type="match status" value="1"/>
</dbReference>
<sequence length="480" mass="54721">MTFKALLLDIEGTITSISFVKDVLFPYAYNNAEKYLDEHYDEPAIQILLEDFRRLAEQEAETDSNVVRIREPRQNCIEDVTKNVQYWIKKDKKLTTLKALQGLIWEEAYSRGDVKGHLYDDVVEILRQLHTNGVPIFIYSSGSVHAQKLLFANSTKGDVTPLLSGYFDTNVGKKVDKVSYARISETIGCAPGDILFLTDVEQEANAATDAGLQTKLVIRPGNAPLSDEALSKFETIHSIDQILDYDMLIRLLKCSPLLGRRSICTSRPSPNIFNKIKSFLQGAEKEAFDEECVKKAHKWDGMDFNEWTIIYRDPGASKTFAMTAIFFPCFLAGCALFAYDVANNKPDDRFEFVRRLENDAEELGALVWAPAISLIAVIALLLRVHKLRLLRIYQKRNDPEQFVAIKSKFVVGQAKHNFHRDLATGFYFADDQSDILRVGLNFVFGNIQVDKNRFMIMDDFFLANNYRTYMLNETNVPPRL</sequence>
<dbReference type="EC" id="3.1.3.77" evidence="6"/>
<keyword evidence="9" id="KW-1185">Reference proteome</keyword>
<gene>
    <name evidence="8" type="ORF">CBOVIS_LOCUS1834</name>
</gene>
<evidence type="ECO:0000256" key="6">
    <source>
        <dbReference type="HAMAP-Rule" id="MF_03117"/>
    </source>
</evidence>
<comment type="pathway">
    <text evidence="6">Amino-acid biosynthesis; L-methionine biosynthesis via salvage pathway; L-methionine from S-methyl-5-thio-alpha-D-ribose 1-phosphate: step 4/6.</text>
</comment>
<feature type="transmembrane region" description="Helical" evidence="7">
    <location>
        <begin position="363"/>
        <end position="382"/>
    </location>
</feature>